<dbReference type="PANTHER" id="PTHR43479">
    <property type="entry name" value="ACREF/ENVCD OPERON REPRESSOR-RELATED"/>
    <property type="match status" value="1"/>
</dbReference>
<dbReference type="PRINTS" id="PR00455">
    <property type="entry name" value="HTHTETR"/>
</dbReference>
<evidence type="ECO:0000256" key="1">
    <source>
        <dbReference type="ARBA" id="ARBA00023125"/>
    </source>
</evidence>
<dbReference type="Pfam" id="PF00440">
    <property type="entry name" value="TetR_N"/>
    <property type="match status" value="1"/>
</dbReference>
<dbReference type="Proteomes" id="UP000789719">
    <property type="component" value="Unassembled WGS sequence"/>
</dbReference>
<dbReference type="PANTHER" id="PTHR43479:SF11">
    <property type="entry name" value="ACREF_ENVCD OPERON REPRESSOR-RELATED"/>
    <property type="match status" value="1"/>
</dbReference>
<gene>
    <name evidence="4" type="ORF">WGH24286_01639</name>
</gene>
<protein>
    <recommendedName>
        <fullName evidence="3">HTH tetR-type domain-containing protein</fullName>
    </recommendedName>
</protein>
<dbReference type="InterPro" id="IPR050624">
    <property type="entry name" value="HTH-type_Tx_Regulator"/>
</dbReference>
<dbReference type="EMBL" id="CAKKNT010000028">
    <property type="protein sequence ID" value="CAH0419192.1"/>
    <property type="molecule type" value="Genomic_DNA"/>
</dbReference>
<dbReference type="PROSITE" id="PS50977">
    <property type="entry name" value="HTH_TETR_2"/>
    <property type="match status" value="1"/>
</dbReference>
<proteinExistence type="predicted"/>
<feature type="DNA-binding region" description="H-T-H motif" evidence="2">
    <location>
        <begin position="36"/>
        <end position="55"/>
    </location>
</feature>
<accession>A0ABN8BSH6</accession>
<evidence type="ECO:0000313" key="4">
    <source>
        <dbReference type="EMBL" id="CAH0419192.1"/>
    </source>
</evidence>
<dbReference type="SUPFAM" id="SSF46689">
    <property type="entry name" value="Homeodomain-like"/>
    <property type="match status" value="1"/>
</dbReference>
<dbReference type="Gene3D" id="1.10.357.10">
    <property type="entry name" value="Tetracycline Repressor, domain 2"/>
    <property type="match status" value="1"/>
</dbReference>
<keyword evidence="1 2" id="KW-0238">DNA-binding</keyword>
<evidence type="ECO:0000259" key="3">
    <source>
        <dbReference type="PROSITE" id="PS50977"/>
    </source>
</evidence>
<comment type="caution">
    <text evidence="4">The sequence shown here is derived from an EMBL/GenBank/DDBJ whole genome shotgun (WGS) entry which is preliminary data.</text>
</comment>
<reference evidence="4 5" key="1">
    <citation type="submission" date="2021-11" db="EMBL/GenBank/DDBJ databases">
        <authorList>
            <person name="Depoorter E."/>
        </authorList>
    </citation>
    <scope>NUCLEOTIDE SEQUENCE [LARGE SCALE GENOMIC DNA]</scope>
    <source>
        <strain evidence="4 5">LMG 24286</strain>
    </source>
</reference>
<evidence type="ECO:0000313" key="5">
    <source>
        <dbReference type="Proteomes" id="UP000789719"/>
    </source>
</evidence>
<keyword evidence="5" id="KW-1185">Reference proteome</keyword>
<organism evidence="4 5">
    <name type="scientific">Periweissella ghanensis</name>
    <dbReference type="NCBI Taxonomy" id="467997"/>
    <lineage>
        <taxon>Bacteria</taxon>
        <taxon>Bacillati</taxon>
        <taxon>Bacillota</taxon>
        <taxon>Bacilli</taxon>
        <taxon>Lactobacillales</taxon>
        <taxon>Lactobacillaceae</taxon>
        <taxon>Periweissella</taxon>
    </lineage>
</organism>
<dbReference type="InterPro" id="IPR009057">
    <property type="entry name" value="Homeodomain-like_sf"/>
</dbReference>
<dbReference type="RefSeq" id="WP_230099236.1">
    <property type="nucleotide sequence ID" value="NZ_CAKKNT010000028.1"/>
</dbReference>
<dbReference type="InterPro" id="IPR001647">
    <property type="entry name" value="HTH_TetR"/>
</dbReference>
<feature type="domain" description="HTH tetR-type" evidence="3">
    <location>
        <begin position="13"/>
        <end position="73"/>
    </location>
</feature>
<sequence length="217" mass="25093">MHTDKFNSYDQRNRRAVQIRQAAYDLITEMPYDDITMTIIAKRANVAKGTVFNYFNSKEDIFMAIDLSGYLSFCQRVEHELTAITIQNKAELKTFLLAMTKILTREYSVIVLIHSLRRFTLEAHADPVQTEQGRRQIYEMLTRISKNLLQNIPDVTLETVMHTFIIQGAMLNGLLTFMDMNKFNKVNLASEMTAVEIAVETEMCMIFGLYLDKVLDL</sequence>
<name>A0ABN8BSH6_9LACO</name>
<evidence type="ECO:0000256" key="2">
    <source>
        <dbReference type="PROSITE-ProRule" id="PRU00335"/>
    </source>
</evidence>